<sequence length="91" mass="9943">MDFSANTYLTITVTSGSKVANNPSILAVHPSMVHQGKVGELSDIQVISVPQNIWDESKDIILQSLNALNGVRRVEVQDSPRTRVKRGGDEL</sequence>
<evidence type="ECO:0000313" key="1">
    <source>
        <dbReference type="EMBL" id="KAK7677078.1"/>
    </source>
</evidence>
<name>A0AAW0F8P5_9APHY</name>
<dbReference type="AlphaFoldDB" id="A0AAW0F8P5"/>
<reference evidence="1 2" key="1">
    <citation type="submission" date="2022-09" db="EMBL/GenBank/DDBJ databases">
        <authorList>
            <person name="Palmer J.M."/>
        </authorList>
    </citation>
    <scope>NUCLEOTIDE SEQUENCE [LARGE SCALE GENOMIC DNA]</scope>
    <source>
        <strain evidence="1 2">DSM 7382</strain>
    </source>
</reference>
<dbReference type="EMBL" id="JASBNA010000096">
    <property type="protein sequence ID" value="KAK7677078.1"/>
    <property type="molecule type" value="Genomic_DNA"/>
</dbReference>
<accession>A0AAW0F8P5</accession>
<proteinExistence type="predicted"/>
<keyword evidence="2" id="KW-1185">Reference proteome</keyword>
<organism evidence="1 2">
    <name type="scientific">Cerrena zonata</name>
    <dbReference type="NCBI Taxonomy" id="2478898"/>
    <lineage>
        <taxon>Eukaryota</taxon>
        <taxon>Fungi</taxon>
        <taxon>Dikarya</taxon>
        <taxon>Basidiomycota</taxon>
        <taxon>Agaricomycotina</taxon>
        <taxon>Agaricomycetes</taxon>
        <taxon>Polyporales</taxon>
        <taxon>Cerrenaceae</taxon>
        <taxon>Cerrena</taxon>
    </lineage>
</organism>
<gene>
    <name evidence="1" type="ORF">QCA50_019976</name>
</gene>
<dbReference type="Proteomes" id="UP001385951">
    <property type="component" value="Unassembled WGS sequence"/>
</dbReference>
<comment type="caution">
    <text evidence="1">The sequence shown here is derived from an EMBL/GenBank/DDBJ whole genome shotgun (WGS) entry which is preliminary data.</text>
</comment>
<evidence type="ECO:0000313" key="2">
    <source>
        <dbReference type="Proteomes" id="UP001385951"/>
    </source>
</evidence>
<protein>
    <submittedName>
        <fullName evidence="1">Uncharacterized protein</fullName>
    </submittedName>
</protein>